<dbReference type="InParanoid" id="M9SA54"/>
<protein>
    <submittedName>
        <fullName evidence="2">Uncharacterized protein</fullName>
    </submittedName>
</protein>
<dbReference type="KEGG" id="max:MMALV_04940"/>
<keyword evidence="1" id="KW-0472">Membrane</keyword>
<name>M9SA54_METAX</name>
<evidence type="ECO:0000313" key="2">
    <source>
        <dbReference type="EMBL" id="AGI85236.1"/>
    </source>
</evidence>
<dbReference type="STRING" id="1236689.MMALV_04940"/>
<sequence>MRRIVFEQLMYAVHFFAIYAFINNSISRIMMLICVHP</sequence>
<evidence type="ECO:0000313" key="3">
    <source>
        <dbReference type="Proteomes" id="UP000012672"/>
    </source>
</evidence>
<feature type="transmembrane region" description="Helical" evidence="1">
    <location>
        <begin position="12"/>
        <end position="33"/>
    </location>
</feature>
<organism evidence="2 3">
    <name type="scientific">Methanomethylophilus alvi (strain Mx1201)</name>
    <dbReference type="NCBI Taxonomy" id="1236689"/>
    <lineage>
        <taxon>Archaea</taxon>
        <taxon>Methanobacteriati</taxon>
        <taxon>Thermoplasmatota</taxon>
        <taxon>Thermoplasmata</taxon>
        <taxon>Methanomassiliicoccales</taxon>
        <taxon>Methanomethylophilaceae</taxon>
        <taxon>Methanomethylophilus</taxon>
    </lineage>
</organism>
<dbReference type="HOGENOM" id="CLU_3338252_0_0_2"/>
<evidence type="ECO:0000256" key="1">
    <source>
        <dbReference type="SAM" id="Phobius"/>
    </source>
</evidence>
<dbReference type="AlphaFoldDB" id="M9SA54"/>
<accession>M9SA54</accession>
<dbReference type="Proteomes" id="UP000012672">
    <property type="component" value="Chromosome"/>
</dbReference>
<proteinExistence type="predicted"/>
<keyword evidence="3" id="KW-1185">Reference proteome</keyword>
<reference evidence="2 3" key="1">
    <citation type="journal article" date="2012" name="J. Bacteriol.">
        <title>Genome sequence of 'Candidatus Methanomethylophilus alvus' Mx1201, a methanogenic archaeon from the human gut belonging to a seventh order of methanogens.</title>
        <authorList>
            <person name="Borrel G."/>
            <person name="Harris H.M."/>
            <person name="Tottey W."/>
            <person name="Mihajlovski A."/>
            <person name="Parisot N."/>
            <person name="Peyretaillade E."/>
            <person name="Peyret P."/>
            <person name="Gribaldo S."/>
            <person name="O'Toole P.W."/>
            <person name="Brugere J.F."/>
        </authorList>
    </citation>
    <scope>NUCLEOTIDE SEQUENCE [LARGE SCALE GENOMIC DNA]</scope>
    <source>
        <strain evidence="2 3">Mx1201</strain>
    </source>
</reference>
<keyword evidence="1" id="KW-0812">Transmembrane</keyword>
<dbReference type="EMBL" id="CP004049">
    <property type="protein sequence ID" value="AGI85236.1"/>
    <property type="molecule type" value="Genomic_DNA"/>
</dbReference>
<gene>
    <name evidence="2" type="ORF">MMALV_04940</name>
</gene>
<keyword evidence="1" id="KW-1133">Transmembrane helix</keyword>